<keyword evidence="3" id="KW-1185">Reference proteome</keyword>
<feature type="coiled-coil region" evidence="1">
    <location>
        <begin position="723"/>
        <end position="757"/>
    </location>
</feature>
<dbReference type="PANTHER" id="PTHR43941">
    <property type="entry name" value="STRUCTURAL MAINTENANCE OF CHROMOSOMES PROTEIN 2"/>
    <property type="match status" value="1"/>
</dbReference>
<keyword evidence="1" id="KW-0175">Coiled coil</keyword>
<dbReference type="Proteomes" id="UP000887562">
    <property type="component" value="Unplaced"/>
</dbReference>
<evidence type="ECO:0000313" key="4">
    <source>
        <dbReference type="WBParaSite" id="maker-E.canG7_contigs_3586-snap-gene-0.22-mRNA-1"/>
    </source>
</evidence>
<feature type="coiled-coil region" evidence="1">
    <location>
        <begin position="355"/>
        <end position="557"/>
    </location>
</feature>
<evidence type="ECO:0000313" key="3">
    <source>
        <dbReference type="Proteomes" id="UP000887562"/>
    </source>
</evidence>
<feature type="compositionally biased region" description="Basic and acidic residues" evidence="2">
    <location>
        <begin position="1042"/>
        <end position="1053"/>
    </location>
</feature>
<sequence length="1075" mass="121868">MAEEQEVVEVNYEEQYRILSEENKKLSIDIASLQLSNRSLVNQNRDEKKKVMDCRLQISDLESRLRTLDSIKTELTESQTQAERLRQSLDANETKLAATERRATEAESLVKVKDSIIEKQRKFSKELEGKVQNLSEEVEGLKSKCGKLEVTLSEALDRADECDRLRENVAAKTALLDKIAESSGSVSESGLAAANQYFKEQEAKFVEQLAEMKQAKSELERSVKDLTDERDSLQEKIENRDADIESLREKCANLEASVKESKHSDKRTKGDMANNRLIGPSLPPWILEEKKPDPSEIEKLNNADPATLRARVLDLEGKVHELNQLLTYREDVILRIYQVTLAVYTLKSLHALFLCQSARNEIQKKASRLEAAEVERSSLSAQVSILKRELATLREDGGLRGGGRRYDGYPPEIEIEIERLRGKRDREYQRRKRAEAEMDEMEVELNEVKEKMKKVEEELAEIANAPKPVIHSGDPADKARITELQTAVNQLRLDNEAKRSELFDLRSRFDEKSAQLESFSSEMKTRERQVNDLTAELTTKTTQLEQVNKELEAVRLRVVRGGVETERWQTDLNSVRTTNRFLAQQTNELRLRLTTTEAQLIDAQKRIVSLLKSKSDAPLCNGVTEDDELLAKDKEIADLKSKVTDIESQLTKAKENVADLEASRSEINELRAKCAALTVELESEKHRVNSETVQNSDDTHRITQLLSDLKKEHQSSTACAERCTELTKQLTELESTLAETRERLNEATSENRRADLEQAAAQAVGASSPPAKRVRRTRSSNANVPAAVSQECAACTELKRHVQALESDLADANTKIGNSVTELNDLRARLSEAGEEACRLRQEVSSLHEDLAANASGLKKLRHVARAYLEDKSSSVLAEQLRQLLATSRRLLRCLAASCHPVRLFPSPLTYAAQRCVQTFGMRFGFWSGLRASLSALNSLTEVEGRLVGTDAMGNRYFEAEPDRDSEVPHRAARPKRFFLVPGQKSIEDSWNFRVFRVSGMRGCVIDVQTRLHWRKLRGTRRLPKYVRLRVVKARHEKFREELRRRAVEKGENSSKLSSSSRNKEDVPFPRHPGL</sequence>
<evidence type="ECO:0000256" key="1">
    <source>
        <dbReference type="SAM" id="Coils"/>
    </source>
</evidence>
<dbReference type="Gene3D" id="1.10.287.1490">
    <property type="match status" value="1"/>
</dbReference>
<name>A0A915EYL7_9CEST</name>
<protein>
    <submittedName>
        <fullName evidence="4">Uncharacterized protein</fullName>
    </submittedName>
</protein>
<reference evidence="4" key="1">
    <citation type="submission" date="2022-11" db="UniProtKB">
        <authorList>
            <consortium name="WormBaseParasite"/>
        </authorList>
    </citation>
    <scope>IDENTIFICATION</scope>
</reference>
<dbReference type="PANTHER" id="PTHR43941:SF1">
    <property type="entry name" value="STRUCTURAL MAINTENANCE OF CHROMOSOMES PROTEIN 2"/>
    <property type="match status" value="1"/>
</dbReference>
<dbReference type="AlphaFoldDB" id="A0A915EYL7"/>
<evidence type="ECO:0000256" key="2">
    <source>
        <dbReference type="SAM" id="MobiDB-lite"/>
    </source>
</evidence>
<proteinExistence type="predicted"/>
<accession>A0A915EYL7</accession>
<dbReference type="WBParaSite" id="maker-E.canG7_contigs_3586-snap-gene-0.22-mRNA-1">
    <property type="protein sequence ID" value="maker-E.canG7_contigs_3586-snap-gene-0.22-mRNA-1"/>
    <property type="gene ID" value="EcG7_00925"/>
</dbReference>
<organism evidence="3 4">
    <name type="scientific">Echinococcus canadensis</name>
    <dbReference type="NCBI Taxonomy" id="519352"/>
    <lineage>
        <taxon>Eukaryota</taxon>
        <taxon>Metazoa</taxon>
        <taxon>Spiralia</taxon>
        <taxon>Lophotrochozoa</taxon>
        <taxon>Platyhelminthes</taxon>
        <taxon>Cestoda</taxon>
        <taxon>Eucestoda</taxon>
        <taxon>Cyclophyllidea</taxon>
        <taxon>Taeniidae</taxon>
        <taxon>Echinococcus</taxon>
        <taxon>Echinococcus canadensis group</taxon>
    </lineage>
</organism>
<feature type="coiled-coil region" evidence="1">
    <location>
        <begin position="68"/>
        <end position="151"/>
    </location>
</feature>
<feature type="region of interest" description="Disordered" evidence="2">
    <location>
        <begin position="1042"/>
        <end position="1075"/>
    </location>
</feature>
<feature type="coiled-coil region" evidence="1">
    <location>
        <begin position="636"/>
        <end position="687"/>
    </location>
</feature>
<feature type="region of interest" description="Disordered" evidence="2">
    <location>
        <begin position="762"/>
        <end position="782"/>
    </location>
</feature>
<feature type="coiled-coil region" evidence="1">
    <location>
        <begin position="198"/>
        <end position="264"/>
    </location>
</feature>